<dbReference type="PANTHER" id="PTHR11851:SF225">
    <property type="entry name" value="NON-PEPTIDASE HOMOLOG YMXG"/>
    <property type="match status" value="1"/>
</dbReference>
<dbReference type="RefSeq" id="WP_114209778.1">
    <property type="nucleotide sequence ID" value="NZ_CP030840.1"/>
</dbReference>
<dbReference type="InterPro" id="IPR011249">
    <property type="entry name" value="Metalloenz_LuxS/M16"/>
</dbReference>
<evidence type="ECO:0000259" key="2">
    <source>
        <dbReference type="Pfam" id="PF00675"/>
    </source>
</evidence>
<feature type="domain" description="Peptidase M16 N-terminal" evidence="2">
    <location>
        <begin position="69"/>
        <end position="184"/>
    </location>
</feature>
<evidence type="ECO:0000259" key="3">
    <source>
        <dbReference type="Pfam" id="PF05193"/>
    </source>
</evidence>
<dbReference type="GO" id="GO:0046872">
    <property type="term" value="F:metal ion binding"/>
    <property type="evidence" value="ECO:0007669"/>
    <property type="project" value="InterPro"/>
</dbReference>
<evidence type="ECO:0000313" key="4">
    <source>
        <dbReference type="EMBL" id="AXC15155.1"/>
    </source>
</evidence>
<feature type="domain" description="Peptidase M16 C-terminal" evidence="3">
    <location>
        <begin position="214"/>
        <end position="390"/>
    </location>
</feature>
<dbReference type="InterPro" id="IPR050361">
    <property type="entry name" value="MPP/UQCRC_Complex"/>
</dbReference>
<sequence>MNAKSLLLVGLLTASVSAVAQSGANVPSSNQPQPWKSIPIPPLATFHPVQPKRIALKNGVVIFLAEDHELPFITGFIEIKGGSRDEPAAKAGLVSLYGDAWRTSGTTTQDGDKLDDILEAKAAKVETSGDIDSTSVSWNCLKQDEDQVFGIASDLLMHPAFNEEKLTLSKQQMAAGIVRRNDEAAQIASREASILIYGKNSPYAREPEIATVMSVTVADLKAWHDRTVIPNGMIIGVSGDFDSTAMEQKLRGVFDSLPPGAPIQTAKQEFPGPKPGVYFVDKSDVNQSNIRIVGLGTERKNPDFYALSVMNEIFSGGFGSRLFQDVRTKRGLAYSVGGAYGASYDHPGTFYVAASTKSTTTVDATQAMLDEINDLKTVPFTEDELKRAKDEVLNSFIFRYDSVEKVLDEQAKLEFYGYPLDYLDKYRDAVEKVTTADLERVAKKYVDSSKLAILVVGNSSEMGTPLSKLGTVQPLDITIPMPPGMAGPQGPGGDQ</sequence>
<feature type="chain" id="PRO_5016384145" evidence="1">
    <location>
        <begin position="21"/>
        <end position="495"/>
    </location>
</feature>
<dbReference type="Proteomes" id="UP000253606">
    <property type="component" value="Chromosome"/>
</dbReference>
<dbReference type="AlphaFoldDB" id="A0A2Z5G9B5"/>
<gene>
    <name evidence="4" type="ORF">ACPOL_5911</name>
</gene>
<dbReference type="KEGG" id="abas:ACPOL_5911"/>
<dbReference type="Pfam" id="PF05193">
    <property type="entry name" value="Peptidase_M16_C"/>
    <property type="match status" value="1"/>
</dbReference>
<dbReference type="InterPro" id="IPR011765">
    <property type="entry name" value="Pept_M16_N"/>
</dbReference>
<dbReference type="SUPFAM" id="SSF63411">
    <property type="entry name" value="LuxS/MPP-like metallohydrolase"/>
    <property type="match status" value="2"/>
</dbReference>
<proteinExistence type="predicted"/>
<dbReference type="EMBL" id="CP030840">
    <property type="protein sequence ID" value="AXC15155.1"/>
    <property type="molecule type" value="Genomic_DNA"/>
</dbReference>
<dbReference type="InterPro" id="IPR007863">
    <property type="entry name" value="Peptidase_M16_C"/>
</dbReference>
<accession>A0A2Z5G9B5</accession>
<feature type="signal peptide" evidence="1">
    <location>
        <begin position="1"/>
        <end position="20"/>
    </location>
</feature>
<dbReference type="OrthoDB" id="9811314at2"/>
<dbReference type="Pfam" id="PF00675">
    <property type="entry name" value="Peptidase_M16"/>
    <property type="match status" value="1"/>
</dbReference>
<dbReference type="PANTHER" id="PTHR11851">
    <property type="entry name" value="METALLOPROTEASE"/>
    <property type="match status" value="1"/>
</dbReference>
<reference evidence="4 5" key="1">
    <citation type="journal article" date="2018" name="Front. Microbiol.">
        <title>Hydrolytic Capabilities as a Key to Environmental Success: Chitinolytic and Cellulolytic Acidobacteria From Acidic Sub-arctic Soils and Boreal Peatlands.</title>
        <authorList>
            <person name="Belova S.E."/>
            <person name="Ravin N.V."/>
            <person name="Pankratov T.A."/>
            <person name="Rakitin A.L."/>
            <person name="Ivanova A.A."/>
            <person name="Beletsky A.V."/>
            <person name="Mardanov A.V."/>
            <person name="Sinninghe Damste J.S."/>
            <person name="Dedysh S.N."/>
        </authorList>
    </citation>
    <scope>NUCLEOTIDE SEQUENCE [LARGE SCALE GENOMIC DNA]</scope>
    <source>
        <strain evidence="4 5">SBC82</strain>
    </source>
</reference>
<evidence type="ECO:0000313" key="5">
    <source>
        <dbReference type="Proteomes" id="UP000253606"/>
    </source>
</evidence>
<keyword evidence="1" id="KW-0732">Signal</keyword>
<dbReference type="Gene3D" id="3.30.830.10">
    <property type="entry name" value="Metalloenzyme, LuxS/M16 peptidase-like"/>
    <property type="match status" value="2"/>
</dbReference>
<evidence type="ECO:0000256" key="1">
    <source>
        <dbReference type="SAM" id="SignalP"/>
    </source>
</evidence>
<keyword evidence="5" id="KW-1185">Reference proteome</keyword>
<protein>
    <submittedName>
        <fullName evidence="4">Peptidase M16-like</fullName>
    </submittedName>
</protein>
<name>A0A2Z5G9B5_9BACT</name>
<organism evidence="4 5">
    <name type="scientific">Acidisarcina polymorpha</name>
    <dbReference type="NCBI Taxonomy" id="2211140"/>
    <lineage>
        <taxon>Bacteria</taxon>
        <taxon>Pseudomonadati</taxon>
        <taxon>Acidobacteriota</taxon>
        <taxon>Terriglobia</taxon>
        <taxon>Terriglobales</taxon>
        <taxon>Acidobacteriaceae</taxon>
        <taxon>Acidisarcina</taxon>
    </lineage>
</organism>